<dbReference type="Pfam" id="PF20420">
    <property type="entry name" value="DUF6702"/>
    <property type="match status" value="1"/>
</dbReference>
<gene>
    <name evidence="1" type="ORF">Pla22_21940</name>
</gene>
<dbReference type="EMBL" id="SJPI01000001">
    <property type="protein sequence ID" value="TWT54546.1"/>
    <property type="molecule type" value="Genomic_DNA"/>
</dbReference>
<sequence>MHLLSLLFLLMHPVHETVSEVEWNEQTKSVEVAVRFHRLDEEWILKQPVVKNFGDKFNSETPELSGDEASELGRRAMGYLGRHYCFKGFQDPQAIALYRWIGRKEEGAHVWWYFEVVSNDKTRPTLIDLTLLFEHNQNYTHRVVFLDQSPKTSVNLTSAKHQVSLPSPQSSELKQSQP</sequence>
<organism evidence="1 2">
    <name type="scientific">Rubripirellula amarantea</name>
    <dbReference type="NCBI Taxonomy" id="2527999"/>
    <lineage>
        <taxon>Bacteria</taxon>
        <taxon>Pseudomonadati</taxon>
        <taxon>Planctomycetota</taxon>
        <taxon>Planctomycetia</taxon>
        <taxon>Pirellulales</taxon>
        <taxon>Pirellulaceae</taxon>
        <taxon>Rubripirellula</taxon>
    </lineage>
</organism>
<accession>A0A5C5WV64</accession>
<name>A0A5C5WV64_9BACT</name>
<evidence type="ECO:0000313" key="1">
    <source>
        <dbReference type="EMBL" id="TWT54546.1"/>
    </source>
</evidence>
<dbReference type="RefSeq" id="WP_146514574.1">
    <property type="nucleotide sequence ID" value="NZ_SJPI01000001.1"/>
</dbReference>
<protein>
    <submittedName>
        <fullName evidence="1">Uncharacterized protein</fullName>
    </submittedName>
</protein>
<comment type="caution">
    <text evidence="1">The sequence shown here is derived from an EMBL/GenBank/DDBJ whole genome shotgun (WGS) entry which is preliminary data.</text>
</comment>
<dbReference type="InterPro" id="IPR046525">
    <property type="entry name" value="DUF6702"/>
</dbReference>
<evidence type="ECO:0000313" key="2">
    <source>
        <dbReference type="Proteomes" id="UP000316598"/>
    </source>
</evidence>
<dbReference type="OrthoDB" id="273910at2"/>
<proteinExistence type="predicted"/>
<keyword evidence="2" id="KW-1185">Reference proteome</keyword>
<dbReference type="Proteomes" id="UP000316598">
    <property type="component" value="Unassembled WGS sequence"/>
</dbReference>
<reference evidence="1 2" key="1">
    <citation type="submission" date="2019-02" db="EMBL/GenBank/DDBJ databases">
        <title>Deep-cultivation of Planctomycetes and their phenomic and genomic characterization uncovers novel biology.</title>
        <authorList>
            <person name="Wiegand S."/>
            <person name="Jogler M."/>
            <person name="Boedeker C."/>
            <person name="Pinto D."/>
            <person name="Vollmers J."/>
            <person name="Rivas-Marin E."/>
            <person name="Kohn T."/>
            <person name="Peeters S.H."/>
            <person name="Heuer A."/>
            <person name="Rast P."/>
            <person name="Oberbeckmann S."/>
            <person name="Bunk B."/>
            <person name="Jeske O."/>
            <person name="Meyerdierks A."/>
            <person name="Storesund J.E."/>
            <person name="Kallscheuer N."/>
            <person name="Luecker S."/>
            <person name="Lage O.M."/>
            <person name="Pohl T."/>
            <person name="Merkel B.J."/>
            <person name="Hornburger P."/>
            <person name="Mueller R.-W."/>
            <person name="Bruemmer F."/>
            <person name="Labrenz M."/>
            <person name="Spormann A.M."/>
            <person name="Op Den Camp H."/>
            <person name="Overmann J."/>
            <person name="Amann R."/>
            <person name="Jetten M.S.M."/>
            <person name="Mascher T."/>
            <person name="Medema M.H."/>
            <person name="Devos D.P."/>
            <person name="Kaster A.-K."/>
            <person name="Ovreas L."/>
            <person name="Rohde M."/>
            <person name="Galperin M.Y."/>
            <person name="Jogler C."/>
        </authorList>
    </citation>
    <scope>NUCLEOTIDE SEQUENCE [LARGE SCALE GENOMIC DNA]</scope>
    <source>
        <strain evidence="1 2">Pla22</strain>
    </source>
</reference>
<dbReference type="AlphaFoldDB" id="A0A5C5WV64"/>